<dbReference type="AlphaFoldDB" id="A0A2N6CSV6"/>
<dbReference type="STRING" id="1111735.GCA_000428045_03617"/>
<dbReference type="FunFam" id="3.90.226.10:FF:000090">
    <property type="entry name" value="Tail-specific protease"/>
    <property type="match status" value="1"/>
</dbReference>
<comment type="similarity">
    <text evidence="1 5">Belongs to the peptidase S41A family.</text>
</comment>
<dbReference type="PANTHER" id="PTHR32060">
    <property type="entry name" value="TAIL-SPECIFIC PROTEASE"/>
    <property type="match status" value="1"/>
</dbReference>
<dbReference type="Gene3D" id="3.90.226.10">
    <property type="entry name" value="2-enoyl-CoA Hydratase, Chain A, domain 1"/>
    <property type="match status" value="1"/>
</dbReference>
<dbReference type="Pfam" id="PF17804">
    <property type="entry name" value="TSP_NTD"/>
    <property type="match status" value="1"/>
</dbReference>
<dbReference type="GO" id="GO:0030288">
    <property type="term" value="C:outer membrane-bounded periplasmic space"/>
    <property type="evidence" value="ECO:0007669"/>
    <property type="project" value="TreeGrafter"/>
</dbReference>
<dbReference type="SMART" id="SM00245">
    <property type="entry name" value="TSPc"/>
    <property type="match status" value="1"/>
</dbReference>
<dbReference type="RefSeq" id="WP_273440693.1">
    <property type="nucleotide sequence ID" value="NZ_PKUN01000027.1"/>
</dbReference>
<dbReference type="PROSITE" id="PS51257">
    <property type="entry name" value="PROKAR_LIPOPROTEIN"/>
    <property type="match status" value="1"/>
</dbReference>
<dbReference type="EMBL" id="PKUN01000027">
    <property type="protein sequence ID" value="PLX60193.1"/>
    <property type="molecule type" value="Genomic_DNA"/>
</dbReference>
<comment type="caution">
    <text evidence="9">The sequence shown here is derived from an EMBL/GenBank/DDBJ whole genome shotgun (WGS) entry which is preliminary data.</text>
</comment>
<dbReference type="PROSITE" id="PS50106">
    <property type="entry name" value="PDZ"/>
    <property type="match status" value="1"/>
</dbReference>
<dbReference type="GO" id="GO:0006508">
    <property type="term" value="P:proteolysis"/>
    <property type="evidence" value="ECO:0007669"/>
    <property type="project" value="UniProtKB-KW"/>
</dbReference>
<evidence type="ECO:0000256" key="4">
    <source>
        <dbReference type="ARBA" id="ARBA00022825"/>
    </source>
</evidence>
<evidence type="ECO:0000313" key="10">
    <source>
        <dbReference type="Proteomes" id="UP000235015"/>
    </source>
</evidence>
<feature type="region of interest" description="Disordered" evidence="6">
    <location>
        <begin position="646"/>
        <end position="668"/>
    </location>
</feature>
<evidence type="ECO:0000256" key="2">
    <source>
        <dbReference type="ARBA" id="ARBA00022670"/>
    </source>
</evidence>
<protein>
    <submittedName>
        <fullName evidence="9">Tail-specific protease</fullName>
    </submittedName>
</protein>
<dbReference type="InterPro" id="IPR036034">
    <property type="entry name" value="PDZ_sf"/>
</dbReference>
<evidence type="ECO:0000256" key="6">
    <source>
        <dbReference type="SAM" id="MobiDB-lite"/>
    </source>
</evidence>
<feature type="chain" id="PRO_5014834150" evidence="7">
    <location>
        <begin position="23"/>
        <end position="696"/>
    </location>
</feature>
<evidence type="ECO:0000259" key="8">
    <source>
        <dbReference type="PROSITE" id="PS50106"/>
    </source>
</evidence>
<keyword evidence="7" id="KW-0732">Signal</keyword>
<dbReference type="InterPro" id="IPR020992">
    <property type="entry name" value="Tail_Prtase_C"/>
</dbReference>
<name>A0A2N6CSV6_9GAMM</name>
<dbReference type="InterPro" id="IPR001478">
    <property type="entry name" value="PDZ"/>
</dbReference>
<evidence type="ECO:0000256" key="3">
    <source>
        <dbReference type="ARBA" id="ARBA00022801"/>
    </source>
</evidence>
<evidence type="ECO:0000256" key="5">
    <source>
        <dbReference type="RuleBase" id="RU004404"/>
    </source>
</evidence>
<dbReference type="InterPro" id="IPR005151">
    <property type="entry name" value="Tail-specific_protease"/>
</dbReference>
<gene>
    <name evidence="9" type="ORF">C0630_16855</name>
</gene>
<dbReference type="Pfam" id="PF11818">
    <property type="entry name" value="DUF3340"/>
    <property type="match status" value="1"/>
</dbReference>
<dbReference type="CDD" id="cd07560">
    <property type="entry name" value="Peptidase_S41_CPP"/>
    <property type="match status" value="1"/>
</dbReference>
<dbReference type="Gene3D" id="2.30.42.10">
    <property type="match status" value="1"/>
</dbReference>
<proteinExistence type="inferred from homology"/>
<sequence>MKFRYLLFWALLLLQCFTFACASVREVPLDELQPTRAQRQSTLIILKVINEYHYKKHLLDDEMSRAILSRYLEVLDPNKSFFTQGDIDRFNVIGDRLDDDLKDARLDSAFSIFRVYRQRIDERIEYALKLLDRDYDFTINETYRFDRQKSSWTAGTAELNELWRKKVKSDILSLKLKDKPLDEIKSTLQKRYTGIQRRTRQMDSDDVFQVFINSYTLSLEPHTSYMSPRVSENFDISMRLSLEGIGAVLKNENEYTVVQRTVVGGPAALSGQINPGDRIVGVGQDAEGEMEDVIGWRLQDVVDLIRGAKGTTVRLQLLPEDEGSTGRSKLVTLVRNEIKLEDQAAKKFVIKDLGGMGNIRIGVIDIPAFYRDFQGYSKGDKDFTSTTRDVRRLIRELEEEGVDGIVIDLRENGGGALVEATELTGLFIPSGPVVQVKNASGDLDIENDPDHDQVYTGPLAVLVDRHSASASEIFAGAIQDYHRGIIIGEPTFGKGTVQTLVDLGRFVRYGEKNLGRLRLTMAQFFRVNGGSTQFKGVVPDIVYPSAVQSDDQGERSLDNSLPWAKIDAVNYKAQGLGLLEPYRQMHQLRIKDDPGFIYLTQVEAMLKEVKAQDTVSLLEKDREIEWDQREKRRKAEKNRFLMAVGLDPEPEDVDENKERTDPAADQDDPIARIMLNEAAHILADYIGGQSRAAMVN</sequence>
<dbReference type="SUPFAM" id="SSF52096">
    <property type="entry name" value="ClpP/crotonase"/>
    <property type="match status" value="1"/>
</dbReference>
<dbReference type="NCBIfam" id="TIGR00225">
    <property type="entry name" value="prc"/>
    <property type="match status" value="1"/>
</dbReference>
<keyword evidence="2 5" id="KW-0645">Protease</keyword>
<dbReference type="GO" id="GO:0007165">
    <property type="term" value="P:signal transduction"/>
    <property type="evidence" value="ECO:0007669"/>
    <property type="project" value="TreeGrafter"/>
</dbReference>
<evidence type="ECO:0000313" key="9">
    <source>
        <dbReference type="EMBL" id="PLX60193.1"/>
    </source>
</evidence>
<organism evidence="9 10">
    <name type="scientific">Sedimenticola selenatireducens</name>
    <dbReference type="NCBI Taxonomy" id="191960"/>
    <lineage>
        <taxon>Bacteria</taxon>
        <taxon>Pseudomonadati</taxon>
        <taxon>Pseudomonadota</taxon>
        <taxon>Gammaproteobacteria</taxon>
        <taxon>Chromatiales</taxon>
        <taxon>Sedimenticolaceae</taxon>
        <taxon>Sedimenticola</taxon>
    </lineage>
</organism>
<evidence type="ECO:0000256" key="7">
    <source>
        <dbReference type="SAM" id="SignalP"/>
    </source>
</evidence>
<dbReference type="Pfam" id="PF03572">
    <property type="entry name" value="Peptidase_S41"/>
    <property type="match status" value="1"/>
</dbReference>
<accession>A0A2N6CSV6</accession>
<keyword evidence="3 5" id="KW-0378">Hydrolase</keyword>
<dbReference type="CDD" id="cd06782">
    <property type="entry name" value="cpPDZ_CPP-like"/>
    <property type="match status" value="1"/>
</dbReference>
<reference evidence="9 10" key="1">
    <citation type="submission" date="2017-11" db="EMBL/GenBank/DDBJ databases">
        <title>Genome-resolved metagenomics identifies genetic mobility, metabolic interactions, and unexpected diversity in perchlorate-reducing communities.</title>
        <authorList>
            <person name="Barnum T.P."/>
            <person name="Figueroa I.A."/>
            <person name="Carlstrom C.I."/>
            <person name="Lucas L.N."/>
            <person name="Engelbrektson A.L."/>
            <person name="Coates J.D."/>
        </authorList>
    </citation>
    <scope>NUCLEOTIDE SEQUENCE [LARGE SCALE GENOMIC DNA]</scope>
    <source>
        <strain evidence="9">BM301</strain>
    </source>
</reference>
<keyword evidence="4 5" id="KW-0720">Serine protease</keyword>
<dbReference type="Proteomes" id="UP000235015">
    <property type="component" value="Unassembled WGS sequence"/>
</dbReference>
<dbReference type="InterPro" id="IPR029045">
    <property type="entry name" value="ClpP/crotonase-like_dom_sf"/>
</dbReference>
<evidence type="ECO:0000256" key="1">
    <source>
        <dbReference type="ARBA" id="ARBA00009179"/>
    </source>
</evidence>
<dbReference type="Pfam" id="PF00595">
    <property type="entry name" value="PDZ"/>
    <property type="match status" value="1"/>
</dbReference>
<dbReference type="PANTHER" id="PTHR32060:SF22">
    <property type="entry name" value="CARBOXYL-TERMINAL-PROCESSING PEPTIDASE 3, CHLOROPLASTIC"/>
    <property type="match status" value="1"/>
</dbReference>
<feature type="signal peptide" evidence="7">
    <location>
        <begin position="1"/>
        <end position="22"/>
    </location>
</feature>
<dbReference type="InterPro" id="IPR040573">
    <property type="entry name" value="TSP_N"/>
</dbReference>
<dbReference type="GO" id="GO:0008236">
    <property type="term" value="F:serine-type peptidase activity"/>
    <property type="evidence" value="ECO:0007669"/>
    <property type="project" value="UniProtKB-KW"/>
</dbReference>
<feature type="domain" description="PDZ" evidence="8">
    <location>
        <begin position="235"/>
        <end position="308"/>
    </location>
</feature>
<dbReference type="SMART" id="SM00228">
    <property type="entry name" value="PDZ"/>
    <property type="match status" value="1"/>
</dbReference>
<dbReference type="InterPro" id="IPR004447">
    <property type="entry name" value="Peptidase_S41A"/>
</dbReference>
<dbReference type="SUPFAM" id="SSF50156">
    <property type="entry name" value="PDZ domain-like"/>
    <property type="match status" value="1"/>
</dbReference>
<dbReference type="GO" id="GO:0004175">
    <property type="term" value="F:endopeptidase activity"/>
    <property type="evidence" value="ECO:0007669"/>
    <property type="project" value="TreeGrafter"/>
</dbReference>